<dbReference type="InterPro" id="IPR011004">
    <property type="entry name" value="Trimer_LpxA-like_sf"/>
</dbReference>
<dbReference type="CDD" id="cd03358">
    <property type="entry name" value="LbH_WxcM_N_like"/>
    <property type="match status" value="1"/>
</dbReference>
<dbReference type="RefSeq" id="WP_133843645.1">
    <property type="nucleotide sequence ID" value="NZ_AP024329.1"/>
</dbReference>
<dbReference type="PANTHER" id="PTHR23416">
    <property type="entry name" value="SIALIC ACID SYNTHASE-RELATED"/>
    <property type="match status" value="1"/>
</dbReference>
<dbReference type="Gene3D" id="2.160.10.10">
    <property type="entry name" value="Hexapeptide repeat proteins"/>
    <property type="match status" value="1"/>
</dbReference>
<protein>
    <submittedName>
        <fullName evidence="1">UDP-3-O-(3-hydroxymyristoyl)glucosamine N-acyltransferase</fullName>
    </submittedName>
</protein>
<name>A0ABM7MW40_ERWRD</name>
<dbReference type="EMBL" id="AP024329">
    <property type="protein sequence ID" value="BCQ33413.1"/>
    <property type="molecule type" value="Genomic_DNA"/>
</dbReference>
<proteinExistence type="predicted"/>
<keyword evidence="2" id="KW-1185">Reference proteome</keyword>
<dbReference type="Pfam" id="PF00132">
    <property type="entry name" value="Hexapep"/>
    <property type="match status" value="1"/>
</dbReference>
<evidence type="ECO:0000313" key="2">
    <source>
        <dbReference type="Proteomes" id="UP000677515"/>
    </source>
</evidence>
<gene>
    <name evidence="1" type="ORF">ERHA53_07560</name>
</gene>
<dbReference type="Proteomes" id="UP000677515">
    <property type="component" value="Chromosome"/>
</dbReference>
<organism evidence="1 2">
    <name type="scientific">Erwinia rhapontici</name>
    <name type="common">Pectobacterium rhapontici</name>
    <dbReference type="NCBI Taxonomy" id="55212"/>
    <lineage>
        <taxon>Bacteria</taxon>
        <taxon>Pseudomonadati</taxon>
        <taxon>Pseudomonadota</taxon>
        <taxon>Gammaproteobacteria</taxon>
        <taxon>Enterobacterales</taxon>
        <taxon>Erwiniaceae</taxon>
        <taxon>Erwinia</taxon>
    </lineage>
</organism>
<accession>A0ABM7MW40</accession>
<reference evidence="1 2" key="1">
    <citation type="submission" date="2021-01" db="EMBL/GenBank/DDBJ databases">
        <title>Complete genome sequence of Erwinia rhapontici MAFF 311153.</title>
        <authorList>
            <person name="Morohoshi T."/>
            <person name="Someya N."/>
        </authorList>
    </citation>
    <scope>NUCLEOTIDE SEQUENCE [LARGE SCALE GENOMIC DNA]</scope>
    <source>
        <strain evidence="1 2">MAFF 311153</strain>
    </source>
</reference>
<dbReference type="InterPro" id="IPR051159">
    <property type="entry name" value="Hexapeptide_acetyltransf"/>
</dbReference>
<dbReference type="SUPFAM" id="SSF51161">
    <property type="entry name" value="Trimeric LpxA-like enzymes"/>
    <property type="match status" value="1"/>
</dbReference>
<dbReference type="InterPro" id="IPR001451">
    <property type="entry name" value="Hexapep"/>
</dbReference>
<evidence type="ECO:0000313" key="1">
    <source>
        <dbReference type="EMBL" id="BCQ33413.1"/>
    </source>
</evidence>
<sequence length="150" mass="16064">MKIIDSDIRNVVSGQNVRVMTPANIYECVLQDDVFVGPFVEIQKGCVIGRGSRIQSHTFICENVTLGDHCFIGHNVTFANDLFHSGKPDADAQNWLRITLGDHVTVGSGATILTETICSGAVIGAGSVVVKPVTIKGIYAGNPARLIRTL</sequence>
<dbReference type="Pfam" id="PF14602">
    <property type="entry name" value="Hexapep_2"/>
    <property type="match status" value="1"/>
</dbReference>
<dbReference type="GeneID" id="99865058"/>